<gene>
    <name evidence="9" type="ORF">GPZ80_15530</name>
</gene>
<dbReference type="InterPro" id="IPR003587">
    <property type="entry name" value="Hint_dom_N"/>
</dbReference>
<dbReference type="InterPro" id="IPR058240">
    <property type="entry name" value="rSAM_sf"/>
</dbReference>
<dbReference type="PROSITE" id="PS50818">
    <property type="entry name" value="INTEIN_C_TER"/>
    <property type="match status" value="1"/>
</dbReference>
<dbReference type="InterPro" id="IPR030934">
    <property type="entry name" value="Intein_C"/>
</dbReference>
<feature type="region of interest" description="Disordered" evidence="6">
    <location>
        <begin position="613"/>
        <end position="632"/>
    </location>
</feature>
<evidence type="ECO:0000256" key="6">
    <source>
        <dbReference type="SAM" id="MobiDB-lite"/>
    </source>
</evidence>
<keyword evidence="1" id="KW-0479">Metal-binding</keyword>
<dbReference type="EMBL" id="JABVED010000008">
    <property type="protein sequence ID" value="MBC6448586.1"/>
    <property type="molecule type" value="Genomic_DNA"/>
</dbReference>
<evidence type="ECO:0000259" key="8">
    <source>
        <dbReference type="PROSITE" id="PS51918"/>
    </source>
</evidence>
<feature type="domain" description="DOD-type homing endonuclease" evidence="7">
    <location>
        <begin position="200"/>
        <end position="287"/>
    </location>
</feature>
<dbReference type="InterPro" id="IPR040086">
    <property type="entry name" value="MJ0683-like"/>
</dbReference>
<evidence type="ECO:0000313" key="9">
    <source>
        <dbReference type="EMBL" id="MBC6448586.1"/>
    </source>
</evidence>
<dbReference type="NCBIfam" id="NF038135">
    <property type="entry name" value="rSAM_Rv2578c"/>
    <property type="match status" value="1"/>
</dbReference>
<dbReference type="PROSITE" id="PS50819">
    <property type="entry name" value="INTEIN_ENDONUCLEASE"/>
    <property type="match status" value="1"/>
</dbReference>
<evidence type="ECO:0000256" key="5">
    <source>
        <dbReference type="ARBA" id="ARBA00023014"/>
    </source>
</evidence>
<dbReference type="Proteomes" id="UP000734823">
    <property type="component" value="Unassembled WGS sequence"/>
</dbReference>
<dbReference type="PANTHER" id="PTHR43432:SF3">
    <property type="entry name" value="SLR0285 PROTEIN"/>
    <property type="match status" value="1"/>
</dbReference>
<dbReference type="SMART" id="SM00305">
    <property type="entry name" value="HintC"/>
    <property type="match status" value="1"/>
</dbReference>
<dbReference type="SUPFAM" id="SSF102114">
    <property type="entry name" value="Radical SAM enzymes"/>
    <property type="match status" value="1"/>
</dbReference>
<evidence type="ECO:0000256" key="1">
    <source>
        <dbReference type="ARBA" id="ARBA00022723"/>
    </source>
</evidence>
<dbReference type="SMART" id="SM00306">
    <property type="entry name" value="HintN"/>
    <property type="match status" value="1"/>
</dbReference>
<dbReference type="InterPro" id="IPR003586">
    <property type="entry name" value="Hint_dom_C"/>
</dbReference>
<dbReference type="SUPFAM" id="SSF51294">
    <property type="entry name" value="Hedgehog/intein (Hint) domain"/>
    <property type="match status" value="1"/>
</dbReference>
<keyword evidence="4" id="KW-0408">Iron</keyword>
<feature type="domain" description="Radical SAM core" evidence="8">
    <location>
        <begin position="360"/>
        <end position="602"/>
    </location>
</feature>
<evidence type="ECO:0000313" key="10">
    <source>
        <dbReference type="Proteomes" id="UP000734823"/>
    </source>
</evidence>
<dbReference type="RefSeq" id="WP_187221073.1">
    <property type="nucleotide sequence ID" value="NZ_JABVED010000008.1"/>
</dbReference>
<dbReference type="PANTHER" id="PTHR43432">
    <property type="entry name" value="SLR0285 PROTEIN"/>
    <property type="match status" value="1"/>
</dbReference>
<reference evidence="9 10" key="1">
    <citation type="submission" date="2020-06" db="EMBL/GenBank/DDBJ databases">
        <title>Actinokineospora xiongansis sp. nov., isolated from soil of Baiyangdian.</title>
        <authorList>
            <person name="Zhang X."/>
        </authorList>
    </citation>
    <scope>NUCLEOTIDE SEQUENCE [LARGE SCALE GENOMIC DNA]</scope>
    <source>
        <strain evidence="9 10">HBU206404</strain>
    </source>
</reference>
<name>A0ABR7L7B9_9PSEU</name>
<keyword evidence="5" id="KW-0411">Iron-sulfur</keyword>
<dbReference type="Gene3D" id="3.80.30.30">
    <property type="match status" value="1"/>
</dbReference>
<protein>
    <submittedName>
        <fullName evidence="9">Radical SAM protein</fullName>
    </submittedName>
</protein>
<evidence type="ECO:0000256" key="4">
    <source>
        <dbReference type="ARBA" id="ARBA00023004"/>
    </source>
</evidence>
<comment type="caution">
    <text evidence="9">The sequence shown here is derived from an EMBL/GenBank/DDBJ whole genome shotgun (WGS) entry which is preliminary data.</text>
</comment>
<sequence length="644" mass="69639">MCSTNAVRWDGQRVESADEQALPGLPGLVRSVRTPEFAGMVFHEVLAKSVLNRVPDGSPMPFQWTVNPYRGCSHACSYCLHGDTPILMADGSTKPISALRIGDRVYGTRRRGSYRHYVPTEVRDHWSTVKPAYRVTLEDGTSLIASGDHRFLTERGWKHVTGTVAGPGRRPHLTVGNKLMGTGRFAAPPKDTADYRRGYLCGIARGDGGGGAPDAEIHARVREYLTGDLAQSLPVPWPHTPTDEWRKGVLAGVFDSDGTFANRIVRFRNLGAKAATAVLEALTRFGFQHAVEERRVPEGRCCVRVDGGLAEHLRLFHTIGPAVSAKRTIDDAAIKSAARLGVVEVQALGIDLPLFDITTGTGDFIADGVVSHNCFARKTHTYLDLDAGHDFDSQIVVKVNAAEVLANQLSAPRWAREHVAMGTNTDPYQRAEGRYGLMPAIIGALADSGTPFSILTKGTVLFRDLPLLSAVSADVPVGIGVSIALLDRELQRGLEPGTASPRARLELVRRITDAGLPCAVFVAPVLPGLTDTREQLDALLAEIAAAGATGVTVLPLHLRPGAKEWFAKWLARDHPGLVPLYRRIYGTRSTADLAYRRALGVRVGPLLRAHGFAGRDSAEPSWPRGSLPSSPTEAPLVREQLTLL</sequence>
<proteinExistence type="predicted"/>
<keyword evidence="10" id="KW-1185">Reference proteome</keyword>
<evidence type="ECO:0000259" key="7">
    <source>
        <dbReference type="PROSITE" id="PS50819"/>
    </source>
</evidence>
<accession>A0ABR7L7B9</accession>
<dbReference type="InterPro" id="IPR036844">
    <property type="entry name" value="Hint_dom_sf"/>
</dbReference>
<dbReference type="InterPro" id="IPR004042">
    <property type="entry name" value="Intein_endonuc_central"/>
</dbReference>
<dbReference type="NCBIfam" id="TIGR01445">
    <property type="entry name" value="intein_Nterm"/>
    <property type="match status" value="1"/>
</dbReference>
<dbReference type="CDD" id="cd00081">
    <property type="entry name" value="Hint"/>
    <property type="match status" value="1"/>
</dbReference>
<keyword evidence="2" id="KW-0068">Autocatalytic cleavage</keyword>
<dbReference type="InterPro" id="IPR006141">
    <property type="entry name" value="Intein_N"/>
</dbReference>
<dbReference type="PROSITE" id="PS51918">
    <property type="entry name" value="RADICAL_SAM"/>
    <property type="match status" value="1"/>
</dbReference>
<dbReference type="InterPro" id="IPR007197">
    <property type="entry name" value="rSAM"/>
</dbReference>
<dbReference type="CDD" id="cd01335">
    <property type="entry name" value="Radical_SAM"/>
    <property type="match status" value="1"/>
</dbReference>
<evidence type="ECO:0000256" key="3">
    <source>
        <dbReference type="ARBA" id="ARBA00023000"/>
    </source>
</evidence>
<dbReference type="NCBIfam" id="NF038136">
    <property type="entry name" value="rSAM_Rv_intein"/>
    <property type="match status" value="1"/>
</dbReference>
<organism evidence="9 10">
    <name type="scientific">Actinokineospora xionganensis</name>
    <dbReference type="NCBI Taxonomy" id="2684470"/>
    <lineage>
        <taxon>Bacteria</taxon>
        <taxon>Bacillati</taxon>
        <taxon>Actinomycetota</taxon>
        <taxon>Actinomycetes</taxon>
        <taxon>Pseudonocardiales</taxon>
        <taxon>Pseudonocardiaceae</taxon>
        <taxon>Actinokineospora</taxon>
    </lineage>
</organism>
<dbReference type="PROSITE" id="PS50817">
    <property type="entry name" value="INTEIN_N_TER"/>
    <property type="match status" value="1"/>
</dbReference>
<dbReference type="Gene3D" id="2.170.16.10">
    <property type="entry name" value="Hedgehog/Intein (Hint) domain"/>
    <property type="match status" value="1"/>
</dbReference>
<evidence type="ECO:0000256" key="2">
    <source>
        <dbReference type="ARBA" id="ARBA00022813"/>
    </source>
</evidence>
<keyword evidence="3" id="KW-0651">Protein splicing</keyword>